<dbReference type="RefSeq" id="WP_127978521.1">
    <property type="nucleotide sequence ID" value="NZ_JAJCJG010000112.1"/>
</dbReference>
<organism evidence="2 3">
    <name type="scientific">Enterococcus avium</name>
    <name type="common">Streptococcus avium</name>
    <dbReference type="NCBI Taxonomy" id="33945"/>
    <lineage>
        <taxon>Bacteria</taxon>
        <taxon>Bacillati</taxon>
        <taxon>Bacillota</taxon>
        <taxon>Bacilli</taxon>
        <taxon>Lactobacillales</taxon>
        <taxon>Enterococcaceae</taxon>
        <taxon>Enterococcus</taxon>
    </lineage>
</organism>
<reference evidence="2 3" key="1">
    <citation type="submission" date="2018-12" db="EMBL/GenBank/DDBJ databases">
        <title>A novel vanA-carrying plasmid in a clinical isolate of Enterococcus avium.</title>
        <authorList>
            <person name="Bernasconi O.J."/>
            <person name="Luzzaro F."/>
            <person name="Endimiani A."/>
        </authorList>
    </citation>
    <scope>NUCLEOTIDE SEQUENCE [LARGE SCALE GENOMIC DNA]</scope>
    <source>
        <strain evidence="2 3">LC0559/18</strain>
    </source>
</reference>
<dbReference type="CDD" id="cd02440">
    <property type="entry name" value="AdoMet_MTases"/>
    <property type="match status" value="1"/>
</dbReference>
<dbReference type="Gene3D" id="3.40.50.150">
    <property type="entry name" value="Vaccinia Virus protein VP39"/>
    <property type="match status" value="1"/>
</dbReference>
<dbReference type="GO" id="GO:0008168">
    <property type="term" value="F:methyltransferase activity"/>
    <property type="evidence" value="ECO:0007669"/>
    <property type="project" value="UniProtKB-KW"/>
</dbReference>
<gene>
    <name evidence="2" type="ORF">EK398_05610</name>
</gene>
<protein>
    <submittedName>
        <fullName evidence="2">Class I SAM-dependent methyltransferase</fullName>
    </submittedName>
</protein>
<keyword evidence="2" id="KW-0489">Methyltransferase</keyword>
<feature type="domain" description="Methyltransferase" evidence="1">
    <location>
        <begin position="50"/>
        <end position="129"/>
    </location>
</feature>
<keyword evidence="2" id="KW-0808">Transferase</keyword>
<dbReference type="Pfam" id="PF13649">
    <property type="entry name" value="Methyltransf_25"/>
    <property type="match status" value="1"/>
</dbReference>
<accession>A0A437UL43</accession>
<dbReference type="InterPro" id="IPR029063">
    <property type="entry name" value="SAM-dependent_MTases_sf"/>
</dbReference>
<sequence length="246" mass="28911">MTDYLNELETFWDEFAEEYEAIQQESIFPIAEELRDFLLAENLLPCQTFLDLAGGAGRYLSTLKAYVEKYDLVDLSAEMLKLAAAKSNSNVQLIKNDQKNFLSQIKQRYSIVFSAMNPALQTKEELLDFCQASHDWCLILRVITDEDQLFSPYEEINSDLLLNERYKAFLNELHIPYLTKKFAYTNYEEVTRDFFQEYFLEEFSPVELAKITEKTFGNKQQKMNQQSLVFELIYFHGPKTYNENGF</sequence>
<evidence type="ECO:0000259" key="1">
    <source>
        <dbReference type="Pfam" id="PF13649"/>
    </source>
</evidence>
<dbReference type="InterPro" id="IPR041698">
    <property type="entry name" value="Methyltransf_25"/>
</dbReference>
<evidence type="ECO:0000313" key="3">
    <source>
        <dbReference type="Proteomes" id="UP000288388"/>
    </source>
</evidence>
<dbReference type="Proteomes" id="UP000288388">
    <property type="component" value="Unassembled WGS sequence"/>
</dbReference>
<dbReference type="SUPFAM" id="SSF53335">
    <property type="entry name" value="S-adenosyl-L-methionine-dependent methyltransferases"/>
    <property type="match status" value="1"/>
</dbReference>
<dbReference type="GO" id="GO:0032259">
    <property type="term" value="P:methylation"/>
    <property type="evidence" value="ECO:0007669"/>
    <property type="project" value="UniProtKB-KW"/>
</dbReference>
<dbReference type="AlphaFoldDB" id="A0A437UL43"/>
<evidence type="ECO:0000313" key="2">
    <source>
        <dbReference type="EMBL" id="RVU94364.1"/>
    </source>
</evidence>
<comment type="caution">
    <text evidence="2">The sequence shown here is derived from an EMBL/GenBank/DDBJ whole genome shotgun (WGS) entry which is preliminary data.</text>
</comment>
<name>A0A437UL43_ENTAV</name>
<dbReference type="EMBL" id="RYZS01000001">
    <property type="protein sequence ID" value="RVU94364.1"/>
    <property type="molecule type" value="Genomic_DNA"/>
</dbReference>
<proteinExistence type="predicted"/>